<accession>A0ABV9KJW6</accession>
<proteinExistence type="predicted"/>
<dbReference type="EMBL" id="JBHSGI010000024">
    <property type="protein sequence ID" value="MFC4670220.1"/>
    <property type="molecule type" value="Genomic_DNA"/>
</dbReference>
<evidence type="ECO:0000313" key="1">
    <source>
        <dbReference type="EMBL" id="MFC4670220.1"/>
    </source>
</evidence>
<gene>
    <name evidence="1" type="ORF">ACFO5X_16770</name>
</gene>
<keyword evidence="2" id="KW-1185">Reference proteome</keyword>
<dbReference type="Proteomes" id="UP001595973">
    <property type="component" value="Unassembled WGS sequence"/>
</dbReference>
<dbReference type="RefSeq" id="WP_380718992.1">
    <property type="nucleotide sequence ID" value="NZ_JBHSGI010000024.1"/>
</dbReference>
<sequence>MRVRLWKWGVGRRAGCRLPRRFRAFYRRSDAALRALDLDRNTLPLEPLRLVIRRGELF</sequence>
<organism evidence="1 2">
    <name type="scientific">Seohaeicola nanhaiensis</name>
    <dbReference type="NCBI Taxonomy" id="1387282"/>
    <lineage>
        <taxon>Bacteria</taxon>
        <taxon>Pseudomonadati</taxon>
        <taxon>Pseudomonadota</taxon>
        <taxon>Alphaproteobacteria</taxon>
        <taxon>Rhodobacterales</taxon>
        <taxon>Roseobacteraceae</taxon>
        <taxon>Seohaeicola</taxon>
    </lineage>
</organism>
<reference evidence="2" key="1">
    <citation type="journal article" date="2019" name="Int. J. Syst. Evol. Microbiol.">
        <title>The Global Catalogue of Microorganisms (GCM) 10K type strain sequencing project: providing services to taxonomists for standard genome sequencing and annotation.</title>
        <authorList>
            <consortium name="The Broad Institute Genomics Platform"/>
            <consortium name="The Broad Institute Genome Sequencing Center for Infectious Disease"/>
            <person name="Wu L."/>
            <person name="Ma J."/>
        </authorList>
    </citation>
    <scope>NUCLEOTIDE SEQUENCE [LARGE SCALE GENOMIC DNA]</scope>
    <source>
        <strain evidence="2">CGMCC 4.7283</strain>
    </source>
</reference>
<protein>
    <submittedName>
        <fullName evidence="1">Uncharacterized protein</fullName>
    </submittedName>
</protein>
<evidence type="ECO:0000313" key="2">
    <source>
        <dbReference type="Proteomes" id="UP001595973"/>
    </source>
</evidence>
<comment type="caution">
    <text evidence="1">The sequence shown here is derived from an EMBL/GenBank/DDBJ whole genome shotgun (WGS) entry which is preliminary data.</text>
</comment>
<name>A0ABV9KJW6_9RHOB</name>